<dbReference type="Pfam" id="PF07690">
    <property type="entry name" value="MFS_1"/>
    <property type="match status" value="1"/>
</dbReference>
<dbReference type="PANTHER" id="PTHR23513">
    <property type="entry name" value="INTEGRAL MEMBRANE EFFLUX PROTEIN-RELATED"/>
    <property type="match status" value="1"/>
</dbReference>
<feature type="transmembrane region" description="Helical" evidence="7">
    <location>
        <begin position="108"/>
        <end position="127"/>
    </location>
</feature>
<organism evidence="8 9">
    <name type="scientific">Pelomonas margarita</name>
    <dbReference type="NCBI Taxonomy" id="3299031"/>
    <lineage>
        <taxon>Bacteria</taxon>
        <taxon>Pseudomonadati</taxon>
        <taxon>Pseudomonadota</taxon>
        <taxon>Betaproteobacteria</taxon>
        <taxon>Burkholderiales</taxon>
        <taxon>Sphaerotilaceae</taxon>
        <taxon>Roseateles</taxon>
    </lineage>
</organism>
<gene>
    <name evidence="8" type="ORF">ACG0Z3_06705</name>
</gene>
<reference evidence="8 9" key="1">
    <citation type="submission" date="2024-08" db="EMBL/GenBank/DDBJ databases">
        <authorList>
            <person name="Lu H."/>
        </authorList>
    </citation>
    <scope>NUCLEOTIDE SEQUENCE [LARGE SCALE GENOMIC DNA]</scope>
    <source>
        <strain evidence="8 9">LKC17W</strain>
    </source>
</reference>
<name>A0ABW7FGJ3_9BURK</name>
<keyword evidence="5 7" id="KW-1133">Transmembrane helix</keyword>
<keyword evidence="6 7" id="KW-0472">Membrane</keyword>
<keyword evidence="3" id="KW-1003">Cell membrane</keyword>
<feature type="transmembrane region" description="Helical" evidence="7">
    <location>
        <begin position="20"/>
        <end position="43"/>
    </location>
</feature>
<protein>
    <submittedName>
        <fullName evidence="8">MFS transporter</fullName>
    </submittedName>
</protein>
<dbReference type="RefSeq" id="WP_394396463.1">
    <property type="nucleotide sequence ID" value="NZ_JBIGHW010000003.1"/>
</dbReference>
<evidence type="ECO:0000256" key="7">
    <source>
        <dbReference type="SAM" id="Phobius"/>
    </source>
</evidence>
<dbReference type="CDD" id="cd06173">
    <property type="entry name" value="MFS_MefA_like"/>
    <property type="match status" value="1"/>
</dbReference>
<proteinExistence type="predicted"/>
<dbReference type="InterPro" id="IPR011701">
    <property type="entry name" value="MFS"/>
</dbReference>
<dbReference type="Proteomes" id="UP001606301">
    <property type="component" value="Unassembled WGS sequence"/>
</dbReference>
<evidence type="ECO:0000256" key="6">
    <source>
        <dbReference type="ARBA" id="ARBA00023136"/>
    </source>
</evidence>
<keyword evidence="4 7" id="KW-0812">Transmembrane</keyword>
<comment type="subcellular location">
    <subcellularLocation>
        <location evidence="1">Cell membrane</location>
        <topology evidence="1">Multi-pass membrane protein</topology>
    </subcellularLocation>
</comment>
<evidence type="ECO:0000256" key="2">
    <source>
        <dbReference type="ARBA" id="ARBA00022448"/>
    </source>
</evidence>
<evidence type="ECO:0000256" key="3">
    <source>
        <dbReference type="ARBA" id="ARBA00022475"/>
    </source>
</evidence>
<keyword evidence="9" id="KW-1185">Reference proteome</keyword>
<evidence type="ECO:0000256" key="1">
    <source>
        <dbReference type="ARBA" id="ARBA00004651"/>
    </source>
</evidence>
<evidence type="ECO:0000256" key="5">
    <source>
        <dbReference type="ARBA" id="ARBA00022989"/>
    </source>
</evidence>
<feature type="transmembrane region" description="Helical" evidence="7">
    <location>
        <begin position="55"/>
        <end position="77"/>
    </location>
</feature>
<feature type="transmembrane region" description="Helical" evidence="7">
    <location>
        <begin position="247"/>
        <end position="272"/>
    </location>
</feature>
<evidence type="ECO:0000313" key="9">
    <source>
        <dbReference type="Proteomes" id="UP001606301"/>
    </source>
</evidence>
<accession>A0ABW7FGJ3</accession>
<evidence type="ECO:0000256" key="4">
    <source>
        <dbReference type="ARBA" id="ARBA00022692"/>
    </source>
</evidence>
<feature type="transmembrane region" description="Helical" evidence="7">
    <location>
        <begin position="193"/>
        <end position="219"/>
    </location>
</feature>
<evidence type="ECO:0000313" key="8">
    <source>
        <dbReference type="EMBL" id="MFG6440372.1"/>
    </source>
</evidence>
<feature type="transmembrane region" description="Helical" evidence="7">
    <location>
        <begin position="314"/>
        <end position="343"/>
    </location>
</feature>
<comment type="caution">
    <text evidence="8">The sequence shown here is derived from an EMBL/GenBank/DDBJ whole genome shotgun (WGS) entry which is preliminary data.</text>
</comment>
<feature type="transmembrane region" description="Helical" evidence="7">
    <location>
        <begin position="148"/>
        <end position="173"/>
    </location>
</feature>
<keyword evidence="2" id="KW-0813">Transport</keyword>
<dbReference type="SUPFAM" id="SSF103473">
    <property type="entry name" value="MFS general substrate transporter"/>
    <property type="match status" value="1"/>
</dbReference>
<dbReference type="Gene3D" id="1.20.1250.20">
    <property type="entry name" value="MFS general substrate transporter like domains"/>
    <property type="match status" value="1"/>
</dbReference>
<dbReference type="EMBL" id="JBIGHW010000003">
    <property type="protein sequence ID" value="MFG6440372.1"/>
    <property type="molecule type" value="Genomic_DNA"/>
</dbReference>
<feature type="transmembrane region" description="Helical" evidence="7">
    <location>
        <begin position="396"/>
        <end position="418"/>
    </location>
</feature>
<feature type="transmembrane region" description="Helical" evidence="7">
    <location>
        <begin position="284"/>
        <end position="302"/>
    </location>
</feature>
<dbReference type="InterPro" id="IPR036259">
    <property type="entry name" value="MFS_trans_sf"/>
</dbReference>
<feature type="transmembrane region" description="Helical" evidence="7">
    <location>
        <begin position="84"/>
        <end position="102"/>
    </location>
</feature>
<sequence length="434" mass="44857">MNTPDTPDAATPKLREQRDYLRLLAARVSGGAANQMLMVALGWQMYDLTGSAWDLGLVGLAQFLPALLLTLPAGHLVDQRDRRLLLAASLVLQSVVAAMLALGSAGAWVGPGLILSLSVLLGMARALQMPAQQALMPSLVPPALLPRAVAAASSTMQAAIIGGPALGGALYALGPWLSRQLGHTPSPTAADAAHWGAAGVYAVSLLLLAVAIAAVLGIAPRTVATRRAAPSWHEVTAGLRFIWQRPVVLGAISLDLFAVLLGGATALLPIFAKDILHVGPEGLGLLRAAPALGALLVGLWLARHPIARRAGHWLLGAVAVFGLAMIGFALTTSFWIAFAVLAISGAADMISVVIRQSLVQLETPDDMRGRVGAVNSVFIGASNQLGEFESGATAAVLGPVGSVLLGGLGVLAVVGLWFRLFPALARRDSLHPRP</sequence>
<dbReference type="PANTHER" id="PTHR23513:SF9">
    <property type="entry name" value="ENTEROBACTIN EXPORTER ENTS"/>
    <property type="match status" value="1"/>
</dbReference>